<keyword evidence="2 4" id="KW-0689">Ribosomal protein</keyword>
<dbReference type="GO" id="GO:1990904">
    <property type="term" value="C:ribonucleoprotein complex"/>
    <property type="evidence" value="ECO:0007669"/>
    <property type="project" value="UniProtKB-KW"/>
</dbReference>
<dbReference type="ExpressionAtlas" id="A0A1D6MWA7">
    <property type="expression patterns" value="baseline and differential"/>
</dbReference>
<organism evidence="6">
    <name type="scientific">Zea mays</name>
    <name type="common">Maize</name>
    <dbReference type="NCBI Taxonomy" id="4577"/>
    <lineage>
        <taxon>Eukaryota</taxon>
        <taxon>Viridiplantae</taxon>
        <taxon>Streptophyta</taxon>
        <taxon>Embryophyta</taxon>
        <taxon>Tracheophyta</taxon>
        <taxon>Spermatophyta</taxon>
        <taxon>Magnoliopsida</taxon>
        <taxon>Liliopsida</taxon>
        <taxon>Poales</taxon>
        <taxon>Poaceae</taxon>
        <taxon>PACMAD clade</taxon>
        <taxon>Panicoideae</taxon>
        <taxon>Andropogonodae</taxon>
        <taxon>Andropogoneae</taxon>
        <taxon>Tripsacinae</taxon>
        <taxon>Zea</taxon>
    </lineage>
</organism>
<dbReference type="InterPro" id="IPR025659">
    <property type="entry name" value="Tubby-like_C"/>
</dbReference>
<dbReference type="Pfam" id="PF01201">
    <property type="entry name" value="Ribosomal_S8e"/>
    <property type="match status" value="1"/>
</dbReference>
<keyword evidence="3 4" id="KW-0687">Ribonucleoprotein</keyword>
<proteinExistence type="inferred from homology"/>
<dbReference type="FunFam" id="3.10.290.70:FF:000003">
    <property type="entry name" value="40S ribosomal protein S8"/>
    <property type="match status" value="1"/>
</dbReference>
<reference evidence="6" key="1">
    <citation type="submission" date="2015-12" db="EMBL/GenBank/DDBJ databases">
        <title>Update maize B73 reference genome by single molecule sequencing technologies.</title>
        <authorList>
            <consortium name="Maize Genome Sequencing Project"/>
            <person name="Ware D."/>
        </authorList>
    </citation>
    <scope>NUCLEOTIDE SEQUENCE [LARGE SCALE GENOMIC DNA]</scope>
    <source>
        <tissue evidence="6">Seedling</tissue>
    </source>
</reference>
<gene>
    <name evidence="6" type="ORF">ZEAMMB73_Zm00001d041457</name>
</gene>
<dbReference type="IntAct" id="A0A1D6MWA7">
    <property type="interactions" value="14"/>
</dbReference>
<dbReference type="Gene3D" id="3.10.290.70">
    <property type="match status" value="2"/>
</dbReference>
<evidence type="ECO:0000256" key="5">
    <source>
        <dbReference type="SAM" id="MobiDB-lite"/>
    </source>
</evidence>
<dbReference type="SMR" id="A0A1D6MWA7"/>
<dbReference type="GO" id="GO:0006412">
    <property type="term" value="P:translation"/>
    <property type="evidence" value="ECO:0007669"/>
    <property type="project" value="InterPro"/>
</dbReference>
<comment type="similarity">
    <text evidence="1 4">Belongs to the eukaryotic ribosomal protein eS8 family.</text>
</comment>
<dbReference type="InParanoid" id="A0A1D6MWA7"/>
<feature type="compositionally biased region" description="Acidic residues" evidence="5">
    <location>
        <begin position="100"/>
        <end position="115"/>
    </location>
</feature>
<sequence>MQNRRWTDIDQRFLHPVASGFAAICSDCALVRSFGGKGESSYFLSMHELTNIWEKHPLFNSKNSTKNNCCCEQGSYLLNPQAPGMVLDMDDYVDPYEEVVAEDDSDNPDKDDSDAESNYKDKSFDLLKSDKHRLRNLDDTFRGPFCPCKKSRGTRARTSSSTLRRHRCLQQALTSRPQMYELGRQPANTKLSSNETVRRVHVRGGNAKWRALRLDTGNCSWGSEALIRKTHILDVVYNASNNELVRTQTLVKSAIVQVDAAPFKQWYLTHYGVDIGRKKKVHVAKKDDTEGQEGEAIVEETKKSNHVQRKIDKRHQYRALDTHIEEKFGSGRLLACISAHPRQCGRADGYILEANYSGISFYWLATSLRIDRRFSVVSALLGKNSYSVTLNPGIDYAFVVSLVVILDEMHYQR</sequence>
<dbReference type="GO" id="GO:0005840">
    <property type="term" value="C:ribosome"/>
    <property type="evidence" value="ECO:0007669"/>
    <property type="project" value="UniProtKB-KW"/>
</dbReference>
<dbReference type="Pfam" id="PF04525">
    <property type="entry name" value="LOR"/>
    <property type="match status" value="1"/>
</dbReference>
<evidence type="ECO:0000256" key="4">
    <source>
        <dbReference type="RuleBase" id="RU000669"/>
    </source>
</evidence>
<dbReference type="EMBL" id="CM007649">
    <property type="protein sequence ID" value="ONM33076.1"/>
    <property type="molecule type" value="Genomic_DNA"/>
</dbReference>
<dbReference type="InterPro" id="IPR022309">
    <property type="entry name" value="Ribosomal_Se8/biogenesis_NSA2"/>
</dbReference>
<accession>A0A1D6MWA7</accession>
<dbReference type="PaxDb" id="4577-GRMZM2G135068_P02"/>
<evidence type="ECO:0000313" key="6">
    <source>
        <dbReference type="EMBL" id="ONM33076.1"/>
    </source>
</evidence>
<dbReference type="PANTHER" id="PTHR10394">
    <property type="entry name" value="40S RIBOSOMAL PROTEIN S8"/>
    <property type="match status" value="1"/>
</dbReference>
<dbReference type="NCBIfam" id="TIGR00307">
    <property type="entry name" value="eS8"/>
    <property type="match status" value="1"/>
</dbReference>
<name>A0A1D6MWA7_MAIZE</name>
<dbReference type="InterPro" id="IPR001047">
    <property type="entry name" value="Ribosomal_eS8"/>
</dbReference>
<dbReference type="AlphaFoldDB" id="A0A1D6MWA7"/>
<protein>
    <recommendedName>
        <fullName evidence="4">40S ribosomal protein S8</fullName>
    </recommendedName>
</protein>
<evidence type="ECO:0000256" key="1">
    <source>
        <dbReference type="ARBA" id="ARBA00005257"/>
    </source>
</evidence>
<feature type="region of interest" description="Disordered" evidence="5">
    <location>
        <begin position="100"/>
        <end position="122"/>
    </location>
</feature>
<evidence type="ECO:0000256" key="2">
    <source>
        <dbReference type="ARBA" id="ARBA00022980"/>
    </source>
</evidence>
<dbReference type="SUPFAM" id="SSF54518">
    <property type="entry name" value="Tubby C-terminal domain-like"/>
    <property type="match status" value="1"/>
</dbReference>
<dbReference type="CDD" id="cd11380">
    <property type="entry name" value="Ribosomal_S8e_like"/>
    <property type="match status" value="1"/>
</dbReference>
<evidence type="ECO:0000256" key="3">
    <source>
        <dbReference type="ARBA" id="ARBA00023274"/>
    </source>
</evidence>
<dbReference type="InterPro" id="IPR007612">
    <property type="entry name" value="LOR"/>
</dbReference>
<dbReference type="GO" id="GO:0003735">
    <property type="term" value="F:structural constituent of ribosome"/>
    <property type="evidence" value="ECO:0007669"/>
    <property type="project" value="InterPro"/>
</dbReference>
<dbReference type="STRING" id="4577.A0A1D6MWA7"/>